<keyword evidence="2" id="KW-0963">Cytoplasm</keyword>
<evidence type="ECO:0000256" key="8">
    <source>
        <dbReference type="ARBA" id="ARBA00023014"/>
    </source>
</evidence>
<dbReference type="InterPro" id="IPR017896">
    <property type="entry name" value="4Fe4S_Fe-S-bd"/>
</dbReference>
<evidence type="ECO:0000256" key="6">
    <source>
        <dbReference type="ARBA" id="ARBA00023002"/>
    </source>
</evidence>
<organism evidence="10 11">
    <name type="scientific">Candidatus Barnesiella excrementipullorum</name>
    <dbReference type="NCBI Taxonomy" id="2838479"/>
    <lineage>
        <taxon>Bacteria</taxon>
        <taxon>Pseudomonadati</taxon>
        <taxon>Bacteroidota</taxon>
        <taxon>Bacteroidia</taxon>
        <taxon>Bacteroidales</taxon>
        <taxon>Barnesiellaceae</taxon>
        <taxon>Barnesiella</taxon>
    </lineage>
</organism>
<dbReference type="Proteomes" id="UP000824246">
    <property type="component" value="Unassembled WGS sequence"/>
</dbReference>
<dbReference type="PANTHER" id="PTHR30002">
    <property type="entry name" value="EPOXYQUEUOSINE REDUCTASE"/>
    <property type="match status" value="1"/>
</dbReference>
<dbReference type="NCBIfam" id="TIGR00276">
    <property type="entry name" value="tRNA epoxyqueuosine(34) reductase QueG"/>
    <property type="match status" value="1"/>
</dbReference>
<dbReference type="InterPro" id="IPR013542">
    <property type="entry name" value="QueG_DUF1730"/>
</dbReference>
<dbReference type="EC" id="1.17.99.6" evidence="10"/>
<dbReference type="PANTHER" id="PTHR30002:SF4">
    <property type="entry name" value="EPOXYQUEUOSINE REDUCTASE"/>
    <property type="match status" value="1"/>
</dbReference>
<dbReference type="GO" id="GO:0046872">
    <property type="term" value="F:metal ion binding"/>
    <property type="evidence" value="ECO:0007669"/>
    <property type="project" value="UniProtKB-KW"/>
</dbReference>
<proteinExistence type="predicted"/>
<keyword evidence="5" id="KW-0671">Queuosine biosynthesis</keyword>
<feature type="domain" description="4Fe-4S ferredoxin-type" evidence="9">
    <location>
        <begin position="179"/>
        <end position="208"/>
    </location>
</feature>
<dbReference type="PROSITE" id="PS51379">
    <property type="entry name" value="4FE4S_FER_2"/>
    <property type="match status" value="1"/>
</dbReference>
<keyword evidence="7" id="KW-0408">Iron</keyword>
<dbReference type="Pfam" id="PF08331">
    <property type="entry name" value="QueG_DUF1730"/>
    <property type="match status" value="1"/>
</dbReference>
<dbReference type="Pfam" id="PF13484">
    <property type="entry name" value="Fer4_16"/>
    <property type="match status" value="1"/>
</dbReference>
<reference evidence="10" key="1">
    <citation type="journal article" date="2021" name="PeerJ">
        <title>Extensive microbial diversity within the chicken gut microbiome revealed by metagenomics and culture.</title>
        <authorList>
            <person name="Gilroy R."/>
            <person name="Ravi A."/>
            <person name="Getino M."/>
            <person name="Pursley I."/>
            <person name="Horton D.L."/>
            <person name="Alikhan N.F."/>
            <person name="Baker D."/>
            <person name="Gharbi K."/>
            <person name="Hall N."/>
            <person name="Watson M."/>
            <person name="Adriaenssens E.M."/>
            <person name="Foster-Nyarko E."/>
            <person name="Jarju S."/>
            <person name="Secka A."/>
            <person name="Antonio M."/>
            <person name="Oren A."/>
            <person name="Chaudhuri R.R."/>
            <person name="La Ragione R."/>
            <person name="Hildebrand F."/>
            <person name="Pallen M.J."/>
        </authorList>
    </citation>
    <scope>NUCLEOTIDE SEQUENCE</scope>
    <source>
        <strain evidence="10">ChiHjej12B11-16260</strain>
    </source>
</reference>
<dbReference type="PROSITE" id="PS00198">
    <property type="entry name" value="4FE4S_FER_1"/>
    <property type="match status" value="1"/>
</dbReference>
<evidence type="ECO:0000259" key="9">
    <source>
        <dbReference type="PROSITE" id="PS51379"/>
    </source>
</evidence>
<keyword evidence="6 10" id="KW-0560">Oxidoreductase</keyword>
<dbReference type="GO" id="GO:0051539">
    <property type="term" value="F:4 iron, 4 sulfur cluster binding"/>
    <property type="evidence" value="ECO:0007669"/>
    <property type="project" value="UniProtKB-KW"/>
</dbReference>
<evidence type="ECO:0000256" key="4">
    <source>
        <dbReference type="ARBA" id="ARBA00022723"/>
    </source>
</evidence>
<dbReference type="AlphaFoldDB" id="A0A9D1VRV4"/>
<gene>
    <name evidence="10" type="primary">queG</name>
    <name evidence="10" type="ORF">H9982_05385</name>
</gene>
<keyword evidence="8" id="KW-0411">Iron-sulfur</keyword>
<dbReference type="EMBL" id="DXFB01000139">
    <property type="protein sequence ID" value="HIX45633.1"/>
    <property type="molecule type" value="Genomic_DNA"/>
</dbReference>
<dbReference type="GO" id="GO:0008616">
    <property type="term" value="P:tRNA queuosine(34) biosynthetic process"/>
    <property type="evidence" value="ECO:0007669"/>
    <property type="project" value="UniProtKB-KW"/>
</dbReference>
<dbReference type="InterPro" id="IPR004453">
    <property type="entry name" value="QueG"/>
</dbReference>
<dbReference type="InterPro" id="IPR017900">
    <property type="entry name" value="4Fe4S_Fe_S_CS"/>
</dbReference>
<keyword evidence="4" id="KW-0479">Metal-binding</keyword>
<dbReference type="GO" id="GO:0052693">
    <property type="term" value="F:epoxyqueuosine reductase activity"/>
    <property type="evidence" value="ECO:0007669"/>
    <property type="project" value="UniProtKB-EC"/>
</dbReference>
<reference evidence="10" key="2">
    <citation type="submission" date="2021-04" db="EMBL/GenBank/DDBJ databases">
        <authorList>
            <person name="Gilroy R."/>
        </authorList>
    </citation>
    <scope>NUCLEOTIDE SEQUENCE</scope>
    <source>
        <strain evidence="10">ChiHjej12B11-16260</strain>
    </source>
</reference>
<keyword evidence="3" id="KW-0819">tRNA processing</keyword>
<evidence type="ECO:0000313" key="10">
    <source>
        <dbReference type="EMBL" id="HIX45633.1"/>
    </source>
</evidence>
<evidence type="ECO:0000256" key="1">
    <source>
        <dbReference type="ARBA" id="ARBA00022485"/>
    </source>
</evidence>
<dbReference type="SUPFAM" id="SSF46548">
    <property type="entry name" value="alpha-helical ferredoxin"/>
    <property type="match status" value="1"/>
</dbReference>
<accession>A0A9D1VRV4</accession>
<protein>
    <submittedName>
        <fullName evidence="10">tRNA epoxyqueuosine(34) reductase QueG</fullName>
        <ecNumber evidence="10">1.17.99.6</ecNumber>
    </submittedName>
</protein>
<name>A0A9D1VRV4_9BACT</name>
<evidence type="ECO:0000256" key="7">
    <source>
        <dbReference type="ARBA" id="ARBA00023004"/>
    </source>
</evidence>
<evidence type="ECO:0000313" key="11">
    <source>
        <dbReference type="Proteomes" id="UP000824246"/>
    </source>
</evidence>
<keyword evidence="1" id="KW-0004">4Fe-4S</keyword>
<evidence type="ECO:0000256" key="5">
    <source>
        <dbReference type="ARBA" id="ARBA00022785"/>
    </source>
</evidence>
<comment type="caution">
    <text evidence="10">The sequence shown here is derived from an EMBL/GenBank/DDBJ whole genome shotgun (WGS) entry which is preliminary data.</text>
</comment>
<evidence type="ECO:0000256" key="2">
    <source>
        <dbReference type="ARBA" id="ARBA00022490"/>
    </source>
</evidence>
<evidence type="ECO:0000256" key="3">
    <source>
        <dbReference type="ARBA" id="ARBA00022694"/>
    </source>
</evidence>
<sequence>MDFSLTPSDLASSIRREAQKLGFAVCGFAPACDVPAAVIETWSRWVESGKHACMSYMERYGEVRRNPAMLLDGANTVICVAMNYYPAEELPPRHPRFAYYAYGQDYHEVMRERLGRLAAFMEQVPGCRNRVCCDTAPIFERYWAERAGIGFIGRHSQLIVPGAGSYFFLGEILTTLSLPPSQPVAGGCGDCRRCIEACPTHAICEDGTVDARRCLSCQTIENRGVLPAAVAARMGMRVYGCDTCQQVCPYNEGALPAEEALWQPSEEMKSLSYERLSHLSREEFAQIFRHSAVKRVKYEGLMRNVNALNPALFEPRDKGVDGHCDNL</sequence>